<dbReference type="AlphaFoldDB" id="A0AAD4BAI8"/>
<reference evidence="2" key="1">
    <citation type="submission" date="2019-10" db="EMBL/GenBank/DDBJ databases">
        <authorList>
            <consortium name="DOE Joint Genome Institute"/>
            <person name="Kuo A."/>
            <person name="Miyauchi S."/>
            <person name="Kiss E."/>
            <person name="Drula E."/>
            <person name="Kohler A."/>
            <person name="Sanchez-Garcia M."/>
            <person name="Andreopoulos B."/>
            <person name="Barry K.W."/>
            <person name="Bonito G."/>
            <person name="Buee M."/>
            <person name="Carver A."/>
            <person name="Chen C."/>
            <person name="Cichocki N."/>
            <person name="Clum A."/>
            <person name="Culley D."/>
            <person name="Crous P.W."/>
            <person name="Fauchery L."/>
            <person name="Girlanda M."/>
            <person name="Hayes R."/>
            <person name="Keri Z."/>
            <person name="LaButti K."/>
            <person name="Lipzen A."/>
            <person name="Lombard V."/>
            <person name="Magnuson J."/>
            <person name="Maillard F."/>
            <person name="Morin E."/>
            <person name="Murat C."/>
            <person name="Nolan M."/>
            <person name="Ohm R."/>
            <person name="Pangilinan J."/>
            <person name="Pereira M."/>
            <person name="Perotto S."/>
            <person name="Peter M."/>
            <person name="Riley R."/>
            <person name="Sitrit Y."/>
            <person name="Stielow B."/>
            <person name="Szollosi G."/>
            <person name="Zifcakova L."/>
            <person name="Stursova M."/>
            <person name="Spatafora J.W."/>
            <person name="Tedersoo L."/>
            <person name="Vaario L.-M."/>
            <person name="Yamada A."/>
            <person name="Yan M."/>
            <person name="Wang P."/>
            <person name="Xu J."/>
            <person name="Bruns T."/>
            <person name="Baldrian P."/>
            <person name="Vilgalys R."/>
            <person name="Henrissat B."/>
            <person name="Grigoriev I.V."/>
            <person name="Hibbett D."/>
            <person name="Nagy L.G."/>
            <person name="Martin F.M."/>
        </authorList>
    </citation>
    <scope>NUCLEOTIDE SEQUENCE</scope>
    <source>
        <strain evidence="2">BED1</strain>
    </source>
</reference>
<keyword evidence="3" id="KW-1185">Reference proteome</keyword>
<evidence type="ECO:0000313" key="3">
    <source>
        <dbReference type="Proteomes" id="UP001194468"/>
    </source>
</evidence>
<name>A0AAD4BAI8_BOLED</name>
<sequence length="69" mass="7877">MHLRHELFFSFYEKTPGSDDREDTVSRWHSSRAGSRRPSNTLNDLCKGLSDPVVLSSEGPWLPDLAGWM</sequence>
<feature type="non-terminal residue" evidence="2">
    <location>
        <position position="69"/>
    </location>
</feature>
<reference evidence="2" key="2">
    <citation type="journal article" date="2020" name="Nat. Commun.">
        <title>Large-scale genome sequencing of mycorrhizal fungi provides insights into the early evolution of symbiotic traits.</title>
        <authorList>
            <person name="Miyauchi S."/>
            <person name="Kiss E."/>
            <person name="Kuo A."/>
            <person name="Drula E."/>
            <person name="Kohler A."/>
            <person name="Sanchez-Garcia M."/>
            <person name="Morin E."/>
            <person name="Andreopoulos B."/>
            <person name="Barry K.W."/>
            <person name="Bonito G."/>
            <person name="Buee M."/>
            <person name="Carver A."/>
            <person name="Chen C."/>
            <person name="Cichocki N."/>
            <person name="Clum A."/>
            <person name="Culley D."/>
            <person name="Crous P.W."/>
            <person name="Fauchery L."/>
            <person name="Girlanda M."/>
            <person name="Hayes R.D."/>
            <person name="Keri Z."/>
            <person name="LaButti K."/>
            <person name="Lipzen A."/>
            <person name="Lombard V."/>
            <person name="Magnuson J."/>
            <person name="Maillard F."/>
            <person name="Murat C."/>
            <person name="Nolan M."/>
            <person name="Ohm R.A."/>
            <person name="Pangilinan J."/>
            <person name="Pereira M.F."/>
            <person name="Perotto S."/>
            <person name="Peter M."/>
            <person name="Pfister S."/>
            <person name="Riley R."/>
            <person name="Sitrit Y."/>
            <person name="Stielow J.B."/>
            <person name="Szollosi G."/>
            <person name="Zifcakova L."/>
            <person name="Stursova M."/>
            <person name="Spatafora J.W."/>
            <person name="Tedersoo L."/>
            <person name="Vaario L.M."/>
            <person name="Yamada A."/>
            <person name="Yan M."/>
            <person name="Wang P."/>
            <person name="Xu J."/>
            <person name="Bruns T."/>
            <person name="Baldrian P."/>
            <person name="Vilgalys R."/>
            <person name="Dunand C."/>
            <person name="Henrissat B."/>
            <person name="Grigoriev I.V."/>
            <person name="Hibbett D."/>
            <person name="Nagy L.G."/>
            <person name="Martin F.M."/>
        </authorList>
    </citation>
    <scope>NUCLEOTIDE SEQUENCE</scope>
    <source>
        <strain evidence="2">BED1</strain>
    </source>
</reference>
<comment type="caution">
    <text evidence="2">The sequence shown here is derived from an EMBL/GenBank/DDBJ whole genome shotgun (WGS) entry which is preliminary data.</text>
</comment>
<dbReference type="Proteomes" id="UP001194468">
    <property type="component" value="Unassembled WGS sequence"/>
</dbReference>
<accession>A0AAD4BAI8</accession>
<protein>
    <submittedName>
        <fullName evidence="2">Uncharacterized protein</fullName>
    </submittedName>
</protein>
<feature type="region of interest" description="Disordered" evidence="1">
    <location>
        <begin position="16"/>
        <end position="39"/>
    </location>
</feature>
<feature type="compositionally biased region" description="Basic and acidic residues" evidence="1">
    <location>
        <begin position="16"/>
        <end position="26"/>
    </location>
</feature>
<dbReference type="EMBL" id="WHUW01000426">
    <property type="protein sequence ID" value="KAF8414798.1"/>
    <property type="molecule type" value="Genomic_DNA"/>
</dbReference>
<gene>
    <name evidence="2" type="ORF">L210DRAFT_3590306</name>
</gene>
<evidence type="ECO:0000256" key="1">
    <source>
        <dbReference type="SAM" id="MobiDB-lite"/>
    </source>
</evidence>
<organism evidence="2 3">
    <name type="scientific">Boletus edulis BED1</name>
    <dbReference type="NCBI Taxonomy" id="1328754"/>
    <lineage>
        <taxon>Eukaryota</taxon>
        <taxon>Fungi</taxon>
        <taxon>Dikarya</taxon>
        <taxon>Basidiomycota</taxon>
        <taxon>Agaricomycotina</taxon>
        <taxon>Agaricomycetes</taxon>
        <taxon>Agaricomycetidae</taxon>
        <taxon>Boletales</taxon>
        <taxon>Boletineae</taxon>
        <taxon>Boletaceae</taxon>
        <taxon>Boletoideae</taxon>
        <taxon>Boletus</taxon>
    </lineage>
</organism>
<evidence type="ECO:0000313" key="2">
    <source>
        <dbReference type="EMBL" id="KAF8414798.1"/>
    </source>
</evidence>
<proteinExistence type="predicted"/>